<feature type="compositionally biased region" description="Basic and acidic residues" evidence="1">
    <location>
        <begin position="645"/>
        <end position="658"/>
    </location>
</feature>
<feature type="signal peptide" evidence="2">
    <location>
        <begin position="1"/>
        <end position="29"/>
    </location>
</feature>
<name>A0A2U9PHK9_MYCSE</name>
<evidence type="ECO:0000256" key="1">
    <source>
        <dbReference type="SAM" id="MobiDB-lite"/>
    </source>
</evidence>
<evidence type="ECO:0008006" key="5">
    <source>
        <dbReference type="Google" id="ProtNLM"/>
    </source>
</evidence>
<dbReference type="EMBL" id="CP027541">
    <property type="protein sequence ID" value="AWT51210.1"/>
    <property type="molecule type" value="Genomic_DNA"/>
</dbReference>
<dbReference type="Proteomes" id="UP000011200">
    <property type="component" value="Chromosome"/>
</dbReference>
<accession>A0A2U9PHK9</accession>
<sequence length="681" mass="68672">MAIKRSSRKARAKKAATLSAAAMTATALTAGVAPIAEANSAVVSREVALMAGPNYTQLVNDSSNSLNNVLFAAGNFGGAAAGLWNPLAAAFPGGVLPTFYSGTGQEDLSSVDGFADALSALSDVFGDLNLDAIPGLPDGASTAVLAGLIPGLAPAALVFALANAPLLPVTGIEVLLSGLSGIRGVTGVPSIDELIEGLSVTQTTYSSGFDWPILGGSGNTTVSNLFAQLPEQSFGDIIAAIQGEVDVPNNALTKLFVAGLFATANAALGGVETPSVTAWLPSGSGNYSLLGGSYGWLAAMPTLVVGPVDLGAIGESDTETVVAIPIFAQGLTLPMGLASMAMVTSPGALFPTATGVSTLGGTTVQSFGIPLLGIDFSVTNLLQSTYVGTNGFNVNSGTTIAALTTPFGTLPIVFSLGGLNAGSTGFGFTLPSLFTVGVAPSFQVGTAPNQQSPDGVIPASVLNLGLELPTQTTDVASLLGLPDVGGAVSNVLTPVFNVTIAPIGETFTEALNEQAGPLVNDFASTVEQLTAAIADLSEQLPEAGTPPAVEQEQNNMLAAKTGDPAPPKIEGTEAKSSEGGVTEVAANTEETQAVLETGAKKPDDSTKASAKKMRQGTQQAVKKAQDRVNKVAENGRKQVKAVTDGVKKAVKDTRDAVKKAISKPAKKTQSTGTDNDNKDSE</sequence>
<feature type="region of interest" description="Disordered" evidence="1">
    <location>
        <begin position="559"/>
        <end position="681"/>
    </location>
</feature>
<organism evidence="3 4">
    <name type="scientific">Mycolicibacterium smegmatis (strain MKD8)</name>
    <name type="common">Mycobacterium smegmatis</name>
    <dbReference type="NCBI Taxonomy" id="1214915"/>
    <lineage>
        <taxon>Bacteria</taxon>
        <taxon>Bacillati</taxon>
        <taxon>Actinomycetota</taxon>
        <taxon>Actinomycetes</taxon>
        <taxon>Mycobacteriales</taxon>
        <taxon>Mycobacteriaceae</taxon>
        <taxon>Mycolicibacterium</taxon>
    </lineage>
</organism>
<evidence type="ECO:0000313" key="4">
    <source>
        <dbReference type="Proteomes" id="UP000011200"/>
    </source>
</evidence>
<gene>
    <name evidence="3" type="ORF">D806_002160</name>
</gene>
<keyword evidence="2" id="KW-0732">Signal</keyword>
<dbReference type="AlphaFoldDB" id="A0A2U9PHK9"/>
<evidence type="ECO:0000313" key="3">
    <source>
        <dbReference type="EMBL" id="AWT51210.1"/>
    </source>
</evidence>
<feature type="chain" id="PRO_5038457619" description="PE-PGRS family protein" evidence="2">
    <location>
        <begin position="30"/>
        <end position="681"/>
    </location>
</feature>
<protein>
    <recommendedName>
        <fullName evidence="5">PE-PGRS family protein</fullName>
    </recommendedName>
</protein>
<reference evidence="4" key="2">
    <citation type="submission" date="2018-03" db="EMBL/GenBank/DDBJ databases">
        <authorList>
            <person name="Derbyshire K."/>
            <person name="Gray T.A."/>
            <person name="Champion M."/>
        </authorList>
    </citation>
    <scope>NUCLEOTIDE SEQUENCE [LARGE SCALE GENOMIC DNA]</scope>
    <source>
        <strain evidence="4">MKD8</strain>
    </source>
</reference>
<feature type="compositionally biased region" description="Basic and acidic residues" evidence="1">
    <location>
        <begin position="623"/>
        <end position="636"/>
    </location>
</feature>
<proteinExistence type="predicted"/>
<reference evidence="3 4" key="1">
    <citation type="journal article" date="2013" name="Genome Announc.">
        <title>Draft genome sequence of MKD8, a conjugal recipient Mycobacterium smegmatis strain.</title>
        <authorList>
            <person name="Gray T.A."/>
            <person name="Palumbo M.J."/>
            <person name="Derbyshire K.M."/>
        </authorList>
    </citation>
    <scope>NUCLEOTIDE SEQUENCE [LARGE SCALE GENOMIC DNA]</scope>
    <source>
        <strain evidence="3 4">MKD8</strain>
    </source>
</reference>
<evidence type="ECO:0000256" key="2">
    <source>
        <dbReference type="SAM" id="SignalP"/>
    </source>
</evidence>